<proteinExistence type="predicted"/>
<dbReference type="STRING" id="29421.B2M20_04955"/>
<protein>
    <submittedName>
        <fullName evidence="1">Uncharacterized protein</fullName>
    </submittedName>
</protein>
<name>A0A1V4I168_NITVU</name>
<sequence>MARLQKFIEQGADGVEPGRTAYAFIQDKLPPPDENLEWKAVPSFNAADEVMRDPGLKELFMKAIEDGYAIVAPPSAD</sequence>
<accession>A0A1V4I168</accession>
<gene>
    <name evidence="1" type="ORF">B2M20_04955</name>
</gene>
<comment type="caution">
    <text evidence="1">The sequence shown here is derived from an EMBL/GenBank/DDBJ whole genome shotgun (WGS) entry which is preliminary data.</text>
</comment>
<organism evidence="1 2">
    <name type="scientific">Nitrobacter vulgaris</name>
    <dbReference type="NCBI Taxonomy" id="29421"/>
    <lineage>
        <taxon>Bacteria</taxon>
        <taxon>Pseudomonadati</taxon>
        <taxon>Pseudomonadota</taxon>
        <taxon>Alphaproteobacteria</taxon>
        <taxon>Hyphomicrobiales</taxon>
        <taxon>Nitrobacteraceae</taxon>
        <taxon>Nitrobacter</taxon>
    </lineage>
</organism>
<dbReference type="OrthoDB" id="8247916at2"/>
<dbReference type="AlphaFoldDB" id="A0A1V4I168"/>
<keyword evidence="2" id="KW-1185">Reference proteome</keyword>
<dbReference type="EMBL" id="MWPQ01000022">
    <property type="protein sequence ID" value="OPH83859.1"/>
    <property type="molecule type" value="Genomic_DNA"/>
</dbReference>
<dbReference type="RefSeq" id="WP_079445972.1">
    <property type="nucleotide sequence ID" value="NZ_JAVDPZ010000024.1"/>
</dbReference>
<dbReference type="Proteomes" id="UP000189940">
    <property type="component" value="Unassembled WGS sequence"/>
</dbReference>
<evidence type="ECO:0000313" key="2">
    <source>
        <dbReference type="Proteomes" id="UP000189940"/>
    </source>
</evidence>
<evidence type="ECO:0000313" key="1">
    <source>
        <dbReference type="EMBL" id="OPH83859.1"/>
    </source>
</evidence>
<reference evidence="1 2" key="1">
    <citation type="submission" date="2017-02" db="EMBL/GenBank/DDBJ databases">
        <title>Genome sequence of the nitrite-oxidizing bacterium Nitrobacter vulgaris strain Ab1.</title>
        <authorList>
            <person name="Mellbye B.L."/>
            <person name="Davis E.W."/>
            <person name="Spieck E."/>
            <person name="Chang J.H."/>
            <person name="Bottomley P.J."/>
            <person name="Sayavedra-Soto L.A."/>
        </authorList>
    </citation>
    <scope>NUCLEOTIDE SEQUENCE [LARGE SCALE GENOMIC DNA]</scope>
    <source>
        <strain evidence="1 2">Ab1</strain>
    </source>
</reference>